<comment type="caution">
    <text evidence="1">The sequence shown here is derived from an EMBL/GenBank/DDBJ whole genome shotgun (WGS) entry which is preliminary data.</text>
</comment>
<protein>
    <submittedName>
        <fullName evidence="1">Uncharacterized protein</fullName>
    </submittedName>
</protein>
<dbReference type="SUPFAM" id="SSF48239">
    <property type="entry name" value="Terpenoid cyclases/Protein prenyltransferases"/>
    <property type="match status" value="1"/>
</dbReference>
<dbReference type="AlphaFoldDB" id="A0A0P6WD58"/>
<gene>
    <name evidence="1" type="ORF">AM506_14610</name>
</gene>
<organism evidence="1 2">
    <name type="scientific">Rossellomorea vietnamensis</name>
    <dbReference type="NCBI Taxonomy" id="218284"/>
    <lineage>
        <taxon>Bacteria</taxon>
        <taxon>Bacillati</taxon>
        <taxon>Bacillota</taxon>
        <taxon>Bacilli</taxon>
        <taxon>Bacillales</taxon>
        <taxon>Bacillaceae</taxon>
        <taxon>Rossellomorea</taxon>
    </lineage>
</organism>
<name>A0A0P6WD58_9BACI</name>
<dbReference type="OrthoDB" id="3286086at2"/>
<evidence type="ECO:0000313" key="2">
    <source>
        <dbReference type="Proteomes" id="UP000050398"/>
    </source>
</evidence>
<reference evidence="1 2" key="1">
    <citation type="submission" date="2015-08" db="EMBL/GenBank/DDBJ databases">
        <title>Draft Genome Sequence of Bacillus vietnamensis UCD-SED5.</title>
        <authorList>
            <person name="Lee R.D."/>
            <person name="Jospin G."/>
            <person name="Lang J.M."/>
            <person name="Coil D.A."/>
            <person name="Eisen J.A."/>
        </authorList>
    </citation>
    <scope>NUCLEOTIDE SEQUENCE [LARGE SCALE GENOMIC DNA]</scope>
    <source>
        <strain evidence="1 2">UCD-SED5</strain>
    </source>
</reference>
<proteinExistence type="predicted"/>
<dbReference type="InterPro" id="IPR008930">
    <property type="entry name" value="Terpenoid_cyclase/PrenylTrfase"/>
</dbReference>
<dbReference type="PATRIC" id="fig|218284.4.peg.1103"/>
<dbReference type="EMBL" id="LIXZ01000011">
    <property type="protein sequence ID" value="KPL58923.1"/>
    <property type="molecule type" value="Genomic_DNA"/>
</dbReference>
<evidence type="ECO:0000313" key="1">
    <source>
        <dbReference type="EMBL" id="KPL58923.1"/>
    </source>
</evidence>
<accession>A0A0P6WD58</accession>
<dbReference type="RefSeq" id="WP_060673218.1">
    <property type="nucleotide sequence ID" value="NZ_JBCNGU010000018.1"/>
</dbReference>
<dbReference type="Proteomes" id="UP000050398">
    <property type="component" value="Unassembled WGS sequence"/>
</dbReference>
<sequence length="308" mass="35911">MNLSPEQWKKAKDYIRQHARPLEQKLFNFHFEEGSKDEAIHELACYQNEDGGFGRSIEPDFRLDSSSPLATTIGLQKAKELKLPASHPIVQKAMSYLQNEFDEENEGWNAVPKEVNSVPHAPWWHFDPERGHCGVQTTWANPNAEIVGYFHRFQPDHPRLQEWTEKAVSELTGFIEPIDMHDFLCYEKLLNEVNGKTKSTVFKILSTNVRKTVCTDPARWNEYVAKPLQVANEPSSPFYEILKDVIEIQLGKELESQHPDGFWQPTWSWFGHYEETWPVAETEWRGILTVDMLRIFQAYHKIAIPFER</sequence>